<gene>
    <name evidence="3" type="ORF">GCM10007989_22650</name>
</gene>
<evidence type="ECO:0000256" key="1">
    <source>
        <dbReference type="SAM" id="SignalP"/>
    </source>
</evidence>
<comment type="caution">
    <text evidence="3">The sequence shown here is derived from an EMBL/GenBank/DDBJ whole genome shotgun (WGS) entry which is preliminary data.</text>
</comment>
<evidence type="ECO:0000313" key="4">
    <source>
        <dbReference type="Proteomes" id="UP000646579"/>
    </source>
</evidence>
<dbReference type="SUPFAM" id="SSF55797">
    <property type="entry name" value="PR-1-like"/>
    <property type="match status" value="1"/>
</dbReference>
<feature type="signal peptide" evidence="1">
    <location>
        <begin position="1"/>
        <end position="26"/>
    </location>
</feature>
<dbReference type="PROSITE" id="PS51318">
    <property type="entry name" value="TAT"/>
    <property type="match status" value="1"/>
</dbReference>
<name>A0A918VV91_9HYPH</name>
<keyword evidence="1" id="KW-0732">Signal</keyword>
<accession>A0A918VV91</accession>
<dbReference type="EMBL" id="BMZE01000002">
    <property type="protein sequence ID" value="GHA26340.1"/>
    <property type="molecule type" value="Genomic_DNA"/>
</dbReference>
<proteinExistence type="predicted"/>
<evidence type="ECO:0000313" key="3">
    <source>
        <dbReference type="EMBL" id="GHA26340.1"/>
    </source>
</evidence>
<dbReference type="Proteomes" id="UP000646579">
    <property type="component" value="Unassembled WGS sequence"/>
</dbReference>
<dbReference type="PROSITE" id="PS51257">
    <property type="entry name" value="PROKAR_LIPOPROTEIN"/>
    <property type="match status" value="1"/>
</dbReference>
<dbReference type="CDD" id="cd05379">
    <property type="entry name" value="CAP_bacterial"/>
    <property type="match status" value="1"/>
</dbReference>
<dbReference type="Gene3D" id="3.40.33.10">
    <property type="entry name" value="CAP"/>
    <property type="match status" value="1"/>
</dbReference>
<dbReference type="InterPro" id="IPR006311">
    <property type="entry name" value="TAT_signal"/>
</dbReference>
<evidence type="ECO:0000259" key="2">
    <source>
        <dbReference type="Pfam" id="PF00188"/>
    </source>
</evidence>
<dbReference type="PANTHER" id="PTHR31157:SF1">
    <property type="entry name" value="SCP DOMAIN-CONTAINING PROTEIN"/>
    <property type="match status" value="1"/>
</dbReference>
<keyword evidence="4" id="KW-1185">Reference proteome</keyword>
<dbReference type="AlphaFoldDB" id="A0A918VV91"/>
<dbReference type="InterPro" id="IPR014044">
    <property type="entry name" value="CAP_dom"/>
</dbReference>
<dbReference type="InterPro" id="IPR035940">
    <property type="entry name" value="CAP_sf"/>
</dbReference>
<feature type="domain" description="SCP" evidence="2">
    <location>
        <begin position="45"/>
        <end position="153"/>
    </location>
</feature>
<dbReference type="RefSeq" id="WP_189425781.1">
    <property type="nucleotide sequence ID" value="NZ_BMZE01000002.1"/>
</dbReference>
<protein>
    <recommendedName>
        <fullName evidence="2">SCP domain-containing protein</fullName>
    </recommendedName>
</protein>
<dbReference type="PANTHER" id="PTHR31157">
    <property type="entry name" value="SCP DOMAIN-CONTAINING PROTEIN"/>
    <property type="match status" value="1"/>
</dbReference>
<organism evidence="3 4">
    <name type="scientific">Devosia pacifica</name>
    <dbReference type="NCBI Taxonomy" id="1335967"/>
    <lineage>
        <taxon>Bacteria</taxon>
        <taxon>Pseudomonadati</taxon>
        <taxon>Pseudomonadota</taxon>
        <taxon>Alphaproteobacteria</taxon>
        <taxon>Hyphomicrobiales</taxon>
        <taxon>Devosiaceae</taxon>
        <taxon>Devosia</taxon>
    </lineage>
</organism>
<feature type="chain" id="PRO_5037484893" description="SCP domain-containing protein" evidence="1">
    <location>
        <begin position="27"/>
        <end position="166"/>
    </location>
</feature>
<sequence length="166" mass="17482">MAEISRRTLLALGAAAALSACSPSLSGLSNVAVPPDRLTTAQITEAINGVRASNGRKAWRYNSRLERAAQSQADLMAARNTLSHDLGVTLRQRVTTAGYLGAVGENLAGGHTTLASAIEGWLASPGHRSTLLSERFEEFGLAVAKTSAGRQYWALIAGGSFEAWRS</sequence>
<reference evidence="3" key="1">
    <citation type="journal article" date="2014" name="Int. J. Syst. Evol. Microbiol.">
        <title>Complete genome sequence of Corynebacterium casei LMG S-19264T (=DSM 44701T), isolated from a smear-ripened cheese.</title>
        <authorList>
            <consortium name="US DOE Joint Genome Institute (JGI-PGF)"/>
            <person name="Walter F."/>
            <person name="Albersmeier A."/>
            <person name="Kalinowski J."/>
            <person name="Ruckert C."/>
        </authorList>
    </citation>
    <scope>NUCLEOTIDE SEQUENCE</scope>
    <source>
        <strain evidence="3">KCTC 32437</strain>
    </source>
</reference>
<reference evidence="3" key="2">
    <citation type="submission" date="2020-09" db="EMBL/GenBank/DDBJ databases">
        <authorList>
            <person name="Sun Q."/>
            <person name="Kim S."/>
        </authorList>
    </citation>
    <scope>NUCLEOTIDE SEQUENCE</scope>
    <source>
        <strain evidence="3">KCTC 32437</strain>
    </source>
</reference>
<dbReference type="Pfam" id="PF00188">
    <property type="entry name" value="CAP"/>
    <property type="match status" value="1"/>
</dbReference>